<comment type="similarity">
    <text evidence="4">Belongs to the PEP-utilizing enzyme family.</text>
</comment>
<dbReference type="GO" id="GO:0046872">
    <property type="term" value="F:metal ion binding"/>
    <property type="evidence" value="ECO:0007669"/>
    <property type="project" value="UniProtKB-KW"/>
</dbReference>
<evidence type="ECO:0000256" key="9">
    <source>
        <dbReference type="ARBA" id="ARBA00022777"/>
    </source>
</evidence>
<reference evidence="15" key="1">
    <citation type="journal article" date="2014" name="Front. Microbiol.">
        <title>High frequency of phylogenetically diverse reductive dehalogenase-homologous genes in deep subseafloor sedimentary metagenomes.</title>
        <authorList>
            <person name="Kawai M."/>
            <person name="Futagami T."/>
            <person name="Toyoda A."/>
            <person name="Takaki Y."/>
            <person name="Nishi S."/>
            <person name="Hori S."/>
            <person name="Arai W."/>
            <person name="Tsubouchi T."/>
            <person name="Morono Y."/>
            <person name="Uchiyama I."/>
            <person name="Ito T."/>
            <person name="Fujiyama A."/>
            <person name="Inagaki F."/>
            <person name="Takami H."/>
        </authorList>
    </citation>
    <scope>NUCLEOTIDE SEQUENCE</scope>
    <source>
        <strain evidence="15">Expedition CK06-06</strain>
    </source>
</reference>
<dbReference type="SUPFAM" id="SSF56059">
    <property type="entry name" value="Glutathione synthetase ATP-binding domain-like"/>
    <property type="match status" value="1"/>
</dbReference>
<comment type="cofactor">
    <cofactor evidence="1">
        <name>Mg(2+)</name>
        <dbReference type="ChEBI" id="CHEBI:18420"/>
    </cofactor>
</comment>
<evidence type="ECO:0000256" key="8">
    <source>
        <dbReference type="ARBA" id="ARBA00022741"/>
    </source>
</evidence>
<protein>
    <recommendedName>
        <fullName evidence="5">pyruvate, water dikinase</fullName>
        <ecNumber evidence="5">2.7.9.2</ecNumber>
    </recommendedName>
    <alternativeName>
        <fullName evidence="12">Pyruvate, water dikinase</fullName>
    </alternativeName>
</protein>
<dbReference type="Pfam" id="PF01326">
    <property type="entry name" value="PPDK_N"/>
    <property type="match status" value="1"/>
</dbReference>
<dbReference type="PANTHER" id="PTHR43030:SF1">
    <property type="entry name" value="PHOSPHOENOLPYRUVATE SYNTHASE"/>
    <property type="match status" value="1"/>
</dbReference>
<dbReference type="UniPathway" id="UPA00138"/>
<evidence type="ECO:0000256" key="12">
    <source>
        <dbReference type="ARBA" id="ARBA00033470"/>
    </source>
</evidence>
<evidence type="ECO:0000256" key="2">
    <source>
        <dbReference type="ARBA" id="ARBA00002988"/>
    </source>
</evidence>
<evidence type="ECO:0000256" key="3">
    <source>
        <dbReference type="ARBA" id="ARBA00004742"/>
    </source>
</evidence>
<evidence type="ECO:0000256" key="4">
    <source>
        <dbReference type="ARBA" id="ARBA00007837"/>
    </source>
</evidence>
<evidence type="ECO:0000256" key="7">
    <source>
        <dbReference type="ARBA" id="ARBA00022723"/>
    </source>
</evidence>
<feature type="domain" description="Pyruvate phosphate dikinase AMP/ATP-binding" evidence="14">
    <location>
        <begin position="1"/>
        <end position="185"/>
    </location>
</feature>
<evidence type="ECO:0000259" key="14">
    <source>
        <dbReference type="Pfam" id="PF01326"/>
    </source>
</evidence>
<evidence type="ECO:0000256" key="6">
    <source>
        <dbReference type="ARBA" id="ARBA00022679"/>
    </source>
</evidence>
<dbReference type="InterPro" id="IPR002192">
    <property type="entry name" value="PPDK_AMP/ATP-bd"/>
</dbReference>
<keyword evidence="11" id="KW-0460">Magnesium</keyword>
<evidence type="ECO:0000256" key="5">
    <source>
        <dbReference type="ARBA" id="ARBA00011996"/>
    </source>
</evidence>
<evidence type="ECO:0000256" key="10">
    <source>
        <dbReference type="ARBA" id="ARBA00022840"/>
    </source>
</evidence>
<evidence type="ECO:0000313" key="15">
    <source>
        <dbReference type="EMBL" id="GAG43054.1"/>
    </source>
</evidence>
<gene>
    <name evidence="15" type="ORF">S01H1_81467</name>
</gene>
<accession>X0XIV2</accession>
<dbReference type="InterPro" id="IPR013815">
    <property type="entry name" value="ATP_grasp_subdomain_1"/>
</dbReference>
<feature type="non-terminal residue" evidence="15">
    <location>
        <position position="209"/>
    </location>
</feature>
<evidence type="ECO:0000256" key="13">
    <source>
        <dbReference type="ARBA" id="ARBA00047700"/>
    </source>
</evidence>
<evidence type="ECO:0000256" key="11">
    <source>
        <dbReference type="ARBA" id="ARBA00022842"/>
    </source>
</evidence>
<proteinExistence type="inferred from homology"/>
<dbReference type="GO" id="GO:0008986">
    <property type="term" value="F:pyruvate, water dikinase activity"/>
    <property type="evidence" value="ECO:0007669"/>
    <property type="project" value="UniProtKB-EC"/>
</dbReference>
<dbReference type="EC" id="2.7.9.2" evidence="5"/>
<sequence>NVQGAAAVLGAVQRCWASLWTARAIGYRARHDIDQGTVSLAVVVQFLVPAEAAGIMFTANPVSGARDQAIITAAWGLGEAIVGGMVTPDTLTVDQATGQMLARETADKQVMTMRVNGGTEEQPVPEELKDVPVLSDQQAADLARLGVQIENLYGMPMDIEWTLADGAFAIVQARPITALPEPEAAPPTEWPMPDPKGKYVRASIINLMP</sequence>
<comment type="pathway">
    <text evidence="3">Carbohydrate biosynthesis; gluconeogenesis.</text>
</comment>
<keyword evidence="9" id="KW-0418">Kinase</keyword>
<comment type="function">
    <text evidence="2">Catalyzes the phosphorylation of pyruvate to phosphoenolpyruvate.</text>
</comment>
<keyword evidence="8" id="KW-0547">Nucleotide-binding</keyword>
<organism evidence="15">
    <name type="scientific">marine sediment metagenome</name>
    <dbReference type="NCBI Taxonomy" id="412755"/>
    <lineage>
        <taxon>unclassified sequences</taxon>
        <taxon>metagenomes</taxon>
        <taxon>ecological metagenomes</taxon>
    </lineage>
</organism>
<dbReference type="InterPro" id="IPR006319">
    <property type="entry name" value="PEP_synth"/>
</dbReference>
<dbReference type="EMBL" id="BARS01055132">
    <property type="protein sequence ID" value="GAG43054.1"/>
    <property type="molecule type" value="Genomic_DNA"/>
</dbReference>
<keyword evidence="6" id="KW-0808">Transferase</keyword>
<dbReference type="GO" id="GO:0005524">
    <property type="term" value="F:ATP binding"/>
    <property type="evidence" value="ECO:0007669"/>
    <property type="project" value="UniProtKB-KW"/>
</dbReference>
<feature type="non-terminal residue" evidence="15">
    <location>
        <position position="1"/>
    </location>
</feature>
<keyword evidence="7" id="KW-0479">Metal-binding</keyword>
<comment type="catalytic activity">
    <reaction evidence="13">
        <text>pyruvate + ATP + H2O = phosphoenolpyruvate + AMP + phosphate + 2 H(+)</text>
        <dbReference type="Rhea" id="RHEA:11364"/>
        <dbReference type="ChEBI" id="CHEBI:15361"/>
        <dbReference type="ChEBI" id="CHEBI:15377"/>
        <dbReference type="ChEBI" id="CHEBI:15378"/>
        <dbReference type="ChEBI" id="CHEBI:30616"/>
        <dbReference type="ChEBI" id="CHEBI:43474"/>
        <dbReference type="ChEBI" id="CHEBI:58702"/>
        <dbReference type="ChEBI" id="CHEBI:456215"/>
        <dbReference type="EC" id="2.7.9.2"/>
    </reaction>
</comment>
<dbReference type="Gene3D" id="3.30.1490.20">
    <property type="entry name" value="ATP-grasp fold, A domain"/>
    <property type="match status" value="1"/>
</dbReference>
<name>X0XIV2_9ZZZZ</name>
<dbReference type="AlphaFoldDB" id="X0XIV2"/>
<comment type="caution">
    <text evidence="15">The sequence shown here is derived from an EMBL/GenBank/DDBJ whole genome shotgun (WGS) entry which is preliminary data.</text>
</comment>
<dbReference type="Gene3D" id="3.30.470.20">
    <property type="entry name" value="ATP-grasp fold, B domain"/>
    <property type="match status" value="1"/>
</dbReference>
<dbReference type="PANTHER" id="PTHR43030">
    <property type="entry name" value="PHOSPHOENOLPYRUVATE SYNTHASE"/>
    <property type="match status" value="1"/>
</dbReference>
<keyword evidence="10" id="KW-0067">ATP-binding</keyword>
<dbReference type="GO" id="GO:0006094">
    <property type="term" value="P:gluconeogenesis"/>
    <property type="evidence" value="ECO:0007669"/>
    <property type="project" value="UniProtKB-UniPathway"/>
</dbReference>
<evidence type="ECO:0000256" key="1">
    <source>
        <dbReference type="ARBA" id="ARBA00001946"/>
    </source>
</evidence>